<comment type="caution">
    <text evidence="1">The sequence shown here is derived from an EMBL/GenBank/DDBJ whole genome shotgun (WGS) entry which is preliminary data.</text>
</comment>
<keyword evidence="2" id="KW-1185">Reference proteome</keyword>
<dbReference type="Proteomes" id="UP000017170">
    <property type="component" value="Unassembled WGS sequence"/>
</dbReference>
<evidence type="ECO:0000313" key="1">
    <source>
        <dbReference type="EMBL" id="ERN52990.1"/>
    </source>
</evidence>
<dbReference type="Pfam" id="PF08863">
    <property type="entry name" value="YolD"/>
    <property type="match status" value="1"/>
</dbReference>
<name>U6SQ21_9BACI</name>
<dbReference type="RefSeq" id="WP_022628369.1">
    <property type="nucleotide sequence ID" value="NZ_ATAE01000030.1"/>
</dbReference>
<dbReference type="InterPro" id="IPR014962">
    <property type="entry name" value="YolD"/>
</dbReference>
<evidence type="ECO:0008006" key="3">
    <source>
        <dbReference type="Google" id="ProtNLM"/>
    </source>
</evidence>
<organism evidence="1 2">
    <name type="scientific">Alkalihalophilus marmarensis DSM 21297</name>
    <dbReference type="NCBI Taxonomy" id="1188261"/>
    <lineage>
        <taxon>Bacteria</taxon>
        <taxon>Bacillati</taxon>
        <taxon>Bacillota</taxon>
        <taxon>Bacilli</taxon>
        <taxon>Bacillales</taxon>
        <taxon>Bacillaceae</taxon>
        <taxon>Alkalihalophilus</taxon>
    </lineage>
</organism>
<dbReference type="PANTHER" id="PTHR40051:SF1">
    <property type="entry name" value="YOLD-LIKE FAMILY PROTEIN"/>
    <property type="match status" value="1"/>
</dbReference>
<dbReference type="PANTHER" id="PTHR40051">
    <property type="entry name" value="IG HYPOTHETICAL 15966"/>
    <property type="match status" value="1"/>
</dbReference>
<dbReference type="AlphaFoldDB" id="U6SQ21"/>
<dbReference type="PATRIC" id="fig|1188261.3.peg.2147"/>
<accession>U6SQ21</accession>
<dbReference type="EMBL" id="ATAE01000030">
    <property type="protein sequence ID" value="ERN52990.1"/>
    <property type="molecule type" value="Genomic_DNA"/>
</dbReference>
<reference evidence="1 2" key="1">
    <citation type="journal article" date="2013" name="Genome Announc.">
        <title>Genome Sequence of the Extreme Obligate Alkaliphile Bacillus marmarensis Strain DSM 21297.</title>
        <authorList>
            <person name="Wernick D.G."/>
            <person name="Choi K.Y."/>
            <person name="Tat C.A."/>
            <person name="Lafontaine Rivera J.G."/>
            <person name="Liao J.C."/>
        </authorList>
    </citation>
    <scope>NUCLEOTIDE SEQUENCE [LARGE SCALE GENOMIC DNA]</scope>
    <source>
        <strain evidence="1 2">DSM 21297</strain>
    </source>
</reference>
<evidence type="ECO:0000313" key="2">
    <source>
        <dbReference type="Proteomes" id="UP000017170"/>
    </source>
</evidence>
<sequence>MRQQTKERLQRGNLLWEGSRFLLPEHKEAILPLFKDNQPKEKPLIDDQAIHEMERAIGAGLKRHIELYFSYWENGTFKTIVGEPIRIDQLHKRLYIKDSFHETHLLDLTNLVDVRSNH</sequence>
<protein>
    <recommendedName>
        <fullName evidence="3">YolD-like protein</fullName>
    </recommendedName>
</protein>
<gene>
    <name evidence="1" type="ORF">A33I_13575</name>
</gene>
<proteinExistence type="predicted"/>